<evidence type="ECO:0000256" key="2">
    <source>
        <dbReference type="PROSITE-ProRule" id="PRU00076"/>
    </source>
</evidence>
<feature type="disulfide bond" evidence="2">
    <location>
        <begin position="2220"/>
        <end position="2229"/>
    </location>
</feature>
<dbReference type="PANTHER" id="PTHR24033">
    <property type="entry name" value="EGF-LIKE DOMAIN-CONTAINING PROTEIN"/>
    <property type="match status" value="1"/>
</dbReference>
<accession>A0A9Q0RQF1</accession>
<feature type="compositionally biased region" description="Low complexity" evidence="3">
    <location>
        <begin position="2379"/>
        <end position="2393"/>
    </location>
</feature>
<feature type="compositionally biased region" description="Polar residues" evidence="3">
    <location>
        <begin position="2293"/>
        <end position="2309"/>
    </location>
</feature>
<dbReference type="SMART" id="SM00181">
    <property type="entry name" value="EGF"/>
    <property type="match status" value="9"/>
</dbReference>
<protein>
    <recommendedName>
        <fullName evidence="4">EGF-like domain-containing protein</fullName>
    </recommendedName>
</protein>
<name>A0A9Q0RQF1_BLOTA</name>
<sequence>MDLLQISNSTGISNPINNLVTNRYGWEVVNENWPSFNDKKINFFFNDDIDNEEPNYIDIKFSNSFIEQMKKLDLDIDISFEIWIRSKENSDSPILNLSGASDKSIDLYKRYKNQTLDWMTYQMQLNSKEMGKFKIYFVSSELFVSIRKFQVDYKIIEKRNVTNTTEDKLFLDLAKYKNYFKLCFPSKASFDIDHSKSDLIYFPQCANQNFCQIDLKPKRSANKITLKIWASDVKRVSIILEDKPLSQLKNETDPEGWMSITIPTDKSKSLKFEFNLISPIECKSLMLKVDANELVKFSSENNLKKFEYIRKQPNNFYFSREISKIVLDTSSIKSIDQVCIKFEIQSVNENSSLNGYIDFYYNLGQFGEYTQYQQKLTTISFDSINSMFNSDLCLKSYVNFEAQNYSILLQLNNEGTSPVVFNFKTISAKVKDQIKVAEFLLPFAVPRNENVIQSLEELTIVRADKLWHSQWNEDFENFGNFFVFKPNSIVFRNMDKFPIVYLSTNWIRYITTFEIIYQIKFKRATGKKMKIYPLVCDQLGECFKVTANQQMGTNMYHFELPSLHTKLYRLVFAFEQHKFGSMLAELSILNTNHPCYVFNQSTFIVSKRMPETCHNNGLCFASQSEENNFQKCECANGFSGQFCDIVDHCIIPKVDTGKSGYEYCKSKGLDCQKMDDDYVCICKGPQIFWDVEKQECQNRVSSQSYPMQMGKEPIVYDFDKSDIRPRGFDICFQLKYNATYNGTEQFKSPYTDYPAILANFNNEHNLFKHLLTLNSSEESYFKFCLQDFLPEAFIQSQSTFSISFHVNNVSNLKLIINEVIQSMEAMEYSIDQMMHSISTYNEYFLNVLQYSKWKIGLDGENQKTEFIRKENELKIFENNKASKLVTMISPWLRSYSSMNSLIIPWLDSTNCKLQYLSVKIIYLNKNNETEILSLNPKKDDSKLHYEIDLKEFTSVPTYFKVIIELINNCNEIVLKPIQINQMNCTNDCGNGSCKPNYRDGSFQCQCTEQYFGESCKQKNPCANNPCSQFPTNRYQRQEPECTPLSETDYSCKCWPGLFQWNSLNKCVSLFQKTPIVEPLDEGNYAYLNGLVTFNDETTTKTGVMKWMDRSMYWSSASIFNGSEYFMALKPETSSMLFSIPALNKDQDYCLTLSYLTYSGGQIGFSFNSNTNVFWTSLVSKSQPHIQICMRSFVDFKFINQELKDSTLKISSSYSSKDVNNTQFVAIRFEPNDSRITKFGSLSPNDYYESKKNSMKTLFSFQLPLNFWEITDTTLSFKHEIISTESTSNQELASGTKVSYILSNWFSNEDSNLWSNHILQFTLSSQQETENITLIPIIFNSKMEEIGSLTIDSYKNNYANIGDHLISVSSKKIDDKFYRFGFKITIEESQLKNVNLQLTNIELDNFCLLNSNNNRTLCHNGGFCVVNPKIPKLGYECNCTRGYEGSDCSNVNACELVNKNGEDGNQICAKSNSGKCIRTHDDFYCDCNGDSSFIWDKDFKKCKHVSPCIEHDPCNPKTGYCYNDQEKARCRCKYGYVHQNKDDLDSPCVVNDNPCKDACGRNADCSILFGTFKPFCYCKNGYVKDKSDTKKYSCKKPNLCESKFNNPCEQECKSVNTADGYECECFSGYQMNKNKHCVPVTEQLSCKPMCDAIDSYCEVNTNVCKCRDGFEYKSNYTDDGLDACVPKQDQTFDECPGGKSIYVEKLKRFTCNCSSNLYEWDTNLLTCKIKKICGENGEGFKECAKRNSLCILNNESDITKSDLYHCDCKPEQHWNKDSNDPDAKCIDRCQDKKIIDFCNTKNAICDPLSSFNILNEFNETNVKGEDICRCKEGMVSQNSTYFRCTFPQIVDNITDNRKIYTFNLQILKKSYENLEDFQDFINEINKNFDEKTDPLMLLQTLEKEMPSRNFREFMDHYEKLSKNISNLIYEQLNKIETIKGQLIINQLLELFVKEYIKSNNEELKIQAVNCNPYTDNNEKNYLDCQFETILTNLTSLSDFKDDRESFEIYLERKFKGYCRDTVNEDCIILINNSSESSSYYKLDETKALPKTSSLILFKKTLNEMNVQQFKYCADYKDQCPKLTKCIEKEPSFMCNCEYAENNSIFYVNSSELSLNGVLVTPCHQHEESYICHKYGGDQSLYELNSCNFTLNYNKNGNPIVDLFFNCTENGILQELKENPEIRDEFVHIHSKCVEKEDLCKDYECKNNGTCVVEDMKPHCNCLKGWTGDHCEKKVTDKDKDDEDDKKDKWLLIIKFRKYCCKKKRNSVERNYHREETNPYRVDRERSTNIEMSQMQTNGTYRRNESFSLSDNLPPKFQIVPTDRRDEHNERSHRMEREMRQTEVHQSVSIPHVKQVQTTNTVAKKKVRTKKVHDTPKADYSSDSSSNSNSSIELPPSRPPPPPSSSSSDSNKSGDNGPIILTRAMLLNSPTTSSVKQISTDTTNQQEYVPSALRNRTDDMVHKSSKRTSIKTEEKRTSNLIMNPAIVAMKNATNEIGNQRRKHHHHHHQHHHQT</sequence>
<dbReference type="CDD" id="cd00054">
    <property type="entry name" value="EGF_CA"/>
    <property type="match status" value="1"/>
</dbReference>
<evidence type="ECO:0000313" key="5">
    <source>
        <dbReference type="EMBL" id="KAJ6224453.1"/>
    </source>
</evidence>
<comment type="caution">
    <text evidence="2">Lacks conserved residue(s) required for the propagation of feature annotation.</text>
</comment>
<dbReference type="SUPFAM" id="SSF57196">
    <property type="entry name" value="EGF/Laminin"/>
    <property type="match status" value="2"/>
</dbReference>
<feature type="compositionally biased region" description="Basic and acidic residues" evidence="3">
    <location>
        <begin position="2320"/>
        <end position="2341"/>
    </location>
</feature>
<dbReference type="PROSITE" id="PS01186">
    <property type="entry name" value="EGF_2"/>
    <property type="match status" value="4"/>
</dbReference>
<keyword evidence="6" id="KW-1185">Reference proteome</keyword>
<dbReference type="EMBL" id="JAPWDV010000001">
    <property type="protein sequence ID" value="KAJ6224453.1"/>
    <property type="molecule type" value="Genomic_DNA"/>
</dbReference>
<reference evidence="5" key="1">
    <citation type="submission" date="2022-12" db="EMBL/GenBank/DDBJ databases">
        <title>Genome assemblies of Blomia tropicalis.</title>
        <authorList>
            <person name="Cui Y."/>
        </authorList>
    </citation>
    <scope>NUCLEOTIDE SEQUENCE</scope>
    <source>
        <tissue evidence="5">Adult mites</tissue>
    </source>
</reference>
<feature type="region of interest" description="Disordered" evidence="3">
    <location>
        <begin position="2293"/>
        <end position="2443"/>
    </location>
</feature>
<evidence type="ECO:0000259" key="4">
    <source>
        <dbReference type="PROSITE" id="PS50026"/>
    </source>
</evidence>
<dbReference type="Gene3D" id="2.90.20.10">
    <property type="entry name" value="Plasmodium vivax P25 domain"/>
    <property type="match status" value="1"/>
</dbReference>
<dbReference type="Proteomes" id="UP001142055">
    <property type="component" value="Chromosome 1"/>
</dbReference>
<dbReference type="Pfam" id="PF00008">
    <property type="entry name" value="EGF"/>
    <property type="match status" value="1"/>
</dbReference>
<feature type="disulfide bond" evidence="2">
    <location>
        <begin position="1006"/>
        <end position="1015"/>
    </location>
</feature>
<feature type="compositionally biased region" description="Polar residues" evidence="3">
    <location>
        <begin position="2426"/>
        <end position="2443"/>
    </location>
</feature>
<keyword evidence="1 2" id="KW-1015">Disulfide bond</keyword>
<gene>
    <name evidence="5" type="ORF">RDWZM_002998</name>
</gene>
<dbReference type="InterPro" id="IPR001881">
    <property type="entry name" value="EGF-like_Ca-bd_dom"/>
</dbReference>
<evidence type="ECO:0000313" key="6">
    <source>
        <dbReference type="Proteomes" id="UP001142055"/>
    </source>
</evidence>
<dbReference type="SMART" id="SM00179">
    <property type="entry name" value="EGF_CA"/>
    <property type="match status" value="4"/>
</dbReference>
<organism evidence="5 6">
    <name type="scientific">Blomia tropicalis</name>
    <name type="common">Mite</name>
    <dbReference type="NCBI Taxonomy" id="40697"/>
    <lineage>
        <taxon>Eukaryota</taxon>
        <taxon>Metazoa</taxon>
        <taxon>Ecdysozoa</taxon>
        <taxon>Arthropoda</taxon>
        <taxon>Chelicerata</taxon>
        <taxon>Arachnida</taxon>
        <taxon>Acari</taxon>
        <taxon>Acariformes</taxon>
        <taxon>Sarcoptiformes</taxon>
        <taxon>Astigmata</taxon>
        <taxon>Glycyphagoidea</taxon>
        <taxon>Echimyopodidae</taxon>
        <taxon>Blomia</taxon>
    </lineage>
</organism>
<dbReference type="PROSITE" id="PS00022">
    <property type="entry name" value="EGF_1"/>
    <property type="match status" value="4"/>
</dbReference>
<dbReference type="PANTHER" id="PTHR24033:SF151">
    <property type="entry name" value="NOTCH 2"/>
    <property type="match status" value="1"/>
</dbReference>
<feature type="disulfide bond" evidence="2">
    <location>
        <begin position="1438"/>
        <end position="1447"/>
    </location>
</feature>
<dbReference type="InterPro" id="IPR000742">
    <property type="entry name" value="EGF"/>
</dbReference>
<feature type="disulfide bond" evidence="2">
    <location>
        <begin position="634"/>
        <end position="643"/>
    </location>
</feature>
<evidence type="ECO:0000256" key="1">
    <source>
        <dbReference type="ARBA" id="ARBA00023157"/>
    </source>
</evidence>
<keyword evidence="2" id="KW-0245">EGF-like domain</keyword>
<dbReference type="Gene3D" id="2.10.25.10">
    <property type="entry name" value="Laminin"/>
    <property type="match status" value="3"/>
</dbReference>
<comment type="caution">
    <text evidence="5">The sequence shown here is derived from an EMBL/GenBank/DDBJ whole genome shotgun (WGS) entry which is preliminary data.</text>
</comment>
<feature type="domain" description="EGF-like" evidence="4">
    <location>
        <begin position="980"/>
        <end position="1016"/>
    </location>
</feature>
<dbReference type="GO" id="GO:0005509">
    <property type="term" value="F:calcium ion binding"/>
    <property type="evidence" value="ECO:0007669"/>
    <property type="project" value="InterPro"/>
</dbReference>
<evidence type="ECO:0000256" key="3">
    <source>
        <dbReference type="SAM" id="MobiDB-lite"/>
    </source>
</evidence>
<proteinExistence type="predicted"/>
<dbReference type="InterPro" id="IPR051830">
    <property type="entry name" value="NOTCH_homolog"/>
</dbReference>
<feature type="domain" description="EGF-like" evidence="4">
    <location>
        <begin position="604"/>
        <end position="644"/>
    </location>
</feature>
<feature type="domain" description="EGF-like" evidence="4">
    <location>
        <begin position="1402"/>
        <end position="1448"/>
    </location>
</feature>
<dbReference type="PROSITE" id="PS50026">
    <property type="entry name" value="EGF_3"/>
    <property type="match status" value="4"/>
</dbReference>
<feature type="domain" description="EGF-like" evidence="4">
    <location>
        <begin position="2194"/>
        <end position="2230"/>
    </location>
</feature>